<dbReference type="Pfam" id="PF00704">
    <property type="entry name" value="Glyco_hydro_18"/>
    <property type="match status" value="1"/>
</dbReference>
<evidence type="ECO:0000256" key="3">
    <source>
        <dbReference type="ARBA" id="ARBA00022525"/>
    </source>
</evidence>
<evidence type="ECO:0000313" key="10">
    <source>
        <dbReference type="EMBL" id="EFA03805.1"/>
    </source>
</evidence>
<evidence type="ECO:0000313" key="9">
    <source>
        <dbReference type="EMBL" id="ABG47451.1"/>
    </source>
</evidence>
<dbReference type="InterPro" id="IPR011583">
    <property type="entry name" value="Chitinase_II/V-like_cat"/>
</dbReference>
<keyword evidence="4 7" id="KW-0732">Signal</keyword>
<reference evidence="10 11" key="3">
    <citation type="journal article" date="2010" name="Nucleic Acids Res.">
        <title>BeetleBase in 2010: revisions to provide comprehensive genomic information for Tribolium castaneum.</title>
        <authorList>
            <person name="Kim H.S."/>
            <person name="Murphy T."/>
            <person name="Xia J."/>
            <person name="Caragea D."/>
            <person name="Park Y."/>
            <person name="Beeman R.W."/>
            <person name="Lorenzen M.D."/>
            <person name="Butcher S."/>
            <person name="Manak J.R."/>
            <person name="Brown S.J."/>
        </authorList>
    </citation>
    <scope>GENOME REANNOTATION</scope>
    <source>
        <strain evidence="10 11">Georgia GA2</strain>
    </source>
</reference>
<dbReference type="EMBL" id="KQ971342">
    <property type="protein sequence ID" value="EFA03805.1"/>
    <property type="molecule type" value="Genomic_DNA"/>
</dbReference>
<evidence type="ECO:0000313" key="11">
    <source>
        <dbReference type="Proteomes" id="UP000007266"/>
    </source>
</evidence>
<comment type="similarity">
    <text evidence="2">Belongs to the glycosyl hydrolase 18 family. IDGF subfamily.</text>
</comment>
<dbReference type="FunFam" id="3.20.20.80:FF:000071">
    <property type="entry name" value="Imaginal disc growth factor"/>
    <property type="match status" value="1"/>
</dbReference>
<dbReference type="GO" id="GO:0005576">
    <property type="term" value="C:extracellular region"/>
    <property type="evidence" value="ECO:0000318"/>
    <property type="project" value="GO_Central"/>
</dbReference>
<dbReference type="KEGG" id="tca:655122"/>
<dbReference type="SUPFAM" id="SSF54556">
    <property type="entry name" value="Chitinase insertion domain"/>
    <property type="match status" value="1"/>
</dbReference>
<evidence type="ECO:0000259" key="8">
    <source>
        <dbReference type="PROSITE" id="PS51910"/>
    </source>
</evidence>
<name>Q0Z936_TRICA</name>
<feature type="chain" id="PRO_5010134247" evidence="7">
    <location>
        <begin position="23"/>
        <end position="439"/>
    </location>
</feature>
<dbReference type="PROSITE" id="PS51910">
    <property type="entry name" value="GH18_2"/>
    <property type="match status" value="1"/>
</dbReference>
<dbReference type="Proteomes" id="UP000007266">
    <property type="component" value="Linkage group 5"/>
</dbReference>
<sequence length="439" mass="49288">MGSFKPLLFFAVATLFAAYCKAESKVVCYYDSKSHFRQGQAKFEITDLEPALQYCTHLIYGYAAIDEETYKLTPLNEQFDVIKDNYRKVTDLKKRFPKLKVLLSVGGNADVSGQDEEKNIKYRNLLETTTRRLAFVNSAYTLVKAYGFDGLDLAWEFPENKPKKIRSKLGSIWHSVKKTVAGDKVLDENAAEHREQFVSLVRELRGAFKAENLLVTLTVLPNVNSTVYYDPRALSPNLEFVVLEAFDFYTPARNPKEADYPSPLYELVDRRNDENIDAQVKYWMSNGAPSAKIVLGLPTFGRAWAMDDESDINGTPPLHISGPAEAGPLTKDAGLLSYPEICTLLNDPQNAKTQKAFQVKRVPDPSKRKGSYIFRLPDENNNGGFWVGYEDTDTAGYKASYVKAKGLGGIAIVDLSLDDFKGTCGRDKYDILRTAKTHL</sequence>
<dbReference type="GO" id="GO:0006032">
    <property type="term" value="P:chitin catabolic process"/>
    <property type="evidence" value="ECO:0000318"/>
    <property type="project" value="GO_Central"/>
</dbReference>
<dbReference type="eggNOG" id="KOG2806">
    <property type="taxonomic scope" value="Eukaryota"/>
</dbReference>
<evidence type="ECO:0000256" key="1">
    <source>
        <dbReference type="ARBA" id="ARBA00004613"/>
    </source>
</evidence>
<evidence type="ECO:0000256" key="6">
    <source>
        <dbReference type="ARBA" id="ARBA00023180"/>
    </source>
</evidence>
<evidence type="ECO:0000256" key="7">
    <source>
        <dbReference type="SAM" id="SignalP"/>
    </source>
</evidence>
<feature type="domain" description="GH18" evidence="8">
    <location>
        <begin position="24"/>
        <end position="439"/>
    </location>
</feature>
<keyword evidence="3" id="KW-0964">Secreted</keyword>
<evidence type="ECO:0000256" key="4">
    <source>
        <dbReference type="ARBA" id="ARBA00022729"/>
    </source>
</evidence>
<proteinExistence type="evidence at transcript level"/>
<dbReference type="InterPro" id="IPR001223">
    <property type="entry name" value="Glyco_hydro18_cat"/>
</dbReference>
<dbReference type="InterPro" id="IPR029070">
    <property type="entry name" value="Chitinase_insertion_sf"/>
</dbReference>
<dbReference type="HOGENOM" id="CLU_002833_3_2_1"/>
<dbReference type="GO" id="GO:0005975">
    <property type="term" value="P:carbohydrate metabolic process"/>
    <property type="evidence" value="ECO:0007669"/>
    <property type="project" value="InterPro"/>
</dbReference>
<dbReference type="SMART" id="SM00636">
    <property type="entry name" value="Glyco_18"/>
    <property type="match status" value="1"/>
</dbReference>
<keyword evidence="6" id="KW-0325">Glycoprotein</keyword>
<dbReference type="PANTHER" id="PTHR11177:SF235">
    <property type="entry name" value="CHITINASE-LIKE PROTEIN IDGF1-RELATED"/>
    <property type="match status" value="1"/>
</dbReference>
<dbReference type="GO" id="GO:0008061">
    <property type="term" value="F:chitin binding"/>
    <property type="evidence" value="ECO:0007669"/>
    <property type="project" value="InterPro"/>
</dbReference>
<reference evidence="9" key="1">
    <citation type="journal article" date="2008" name="Insect Biochem. Mol. Biol.">
        <title>Domain organization and phylogenetic analysis of the chitinase-like family of proteins in three species of insects.</title>
        <authorList>
            <person name="Zhu Q."/>
            <person name="Arakane Y."/>
            <person name="Banerjee D."/>
            <person name="Beeman R.W."/>
            <person name="Kramer K.J."/>
            <person name="Muthukrishnan S."/>
        </authorList>
    </citation>
    <scope>NUCLEOTIDE SEQUENCE</scope>
</reference>
<dbReference type="STRING" id="7070.Q0Z936"/>
<protein>
    <submittedName>
        <fullName evidence="10">Chitinase-like protein Idgf4</fullName>
    </submittedName>
    <submittedName>
        <fullName evidence="9">Imaginal disc growth factor 2</fullName>
    </submittedName>
</protein>
<keyword evidence="11" id="KW-1185">Reference proteome</keyword>
<dbReference type="OMA" id="WTQNRAP"/>
<feature type="signal peptide" evidence="7">
    <location>
        <begin position="1"/>
        <end position="22"/>
    </location>
</feature>
<dbReference type="InterPro" id="IPR050314">
    <property type="entry name" value="Glycosyl_Hydrlase_18"/>
</dbReference>
<dbReference type="InterPro" id="IPR017853">
    <property type="entry name" value="GH"/>
</dbReference>
<keyword evidence="5" id="KW-1015">Disulfide bond</keyword>
<dbReference type="PANTHER" id="PTHR11177">
    <property type="entry name" value="CHITINASE"/>
    <property type="match status" value="1"/>
</dbReference>
<dbReference type="AlphaFoldDB" id="Q0Z936"/>
<dbReference type="Gene3D" id="3.10.50.10">
    <property type="match status" value="1"/>
</dbReference>
<organism evidence="9">
    <name type="scientific">Tribolium castaneum</name>
    <name type="common">Red flour beetle</name>
    <dbReference type="NCBI Taxonomy" id="7070"/>
    <lineage>
        <taxon>Eukaryota</taxon>
        <taxon>Metazoa</taxon>
        <taxon>Ecdysozoa</taxon>
        <taxon>Arthropoda</taxon>
        <taxon>Hexapoda</taxon>
        <taxon>Insecta</taxon>
        <taxon>Pterygota</taxon>
        <taxon>Neoptera</taxon>
        <taxon>Endopterygota</taxon>
        <taxon>Coleoptera</taxon>
        <taxon>Polyphaga</taxon>
        <taxon>Cucujiformia</taxon>
        <taxon>Tenebrionidae</taxon>
        <taxon>Tenebrionidae incertae sedis</taxon>
        <taxon>Tribolium</taxon>
    </lineage>
</organism>
<dbReference type="OrthoDB" id="76388at2759"/>
<accession>Q0Z936</accession>
<gene>
    <name evidence="10" type="primary">AUGUSTUS-3.0.2_13918</name>
    <name evidence="10" type="ORF">TcasGA2_TC013918</name>
</gene>
<dbReference type="FunCoup" id="Q0Z936">
    <property type="interactions" value="91"/>
</dbReference>
<dbReference type="SUPFAM" id="SSF51445">
    <property type="entry name" value="(Trans)glycosidases"/>
    <property type="match status" value="1"/>
</dbReference>
<reference evidence="10 11" key="2">
    <citation type="journal article" date="2008" name="Nature">
        <title>The genome of the model beetle and pest Tribolium castaneum.</title>
        <authorList>
            <consortium name="Tribolium Genome Sequencing Consortium"/>
            <person name="Richards S."/>
            <person name="Gibbs R.A."/>
            <person name="Weinstock G.M."/>
            <person name="Brown S.J."/>
            <person name="Denell R."/>
            <person name="Beeman R.W."/>
            <person name="Gibbs R."/>
            <person name="Beeman R.W."/>
            <person name="Brown S.J."/>
            <person name="Bucher G."/>
            <person name="Friedrich M."/>
            <person name="Grimmelikhuijzen C.J."/>
            <person name="Klingler M."/>
            <person name="Lorenzen M."/>
            <person name="Richards S."/>
            <person name="Roth S."/>
            <person name="Schroder R."/>
            <person name="Tautz D."/>
            <person name="Zdobnov E.M."/>
            <person name="Muzny D."/>
            <person name="Gibbs R.A."/>
            <person name="Weinstock G.M."/>
            <person name="Attaway T."/>
            <person name="Bell S."/>
            <person name="Buhay C.J."/>
            <person name="Chandrabose M.N."/>
            <person name="Chavez D."/>
            <person name="Clerk-Blankenburg K.P."/>
            <person name="Cree A."/>
            <person name="Dao M."/>
            <person name="Davis C."/>
            <person name="Chacko J."/>
            <person name="Dinh H."/>
            <person name="Dugan-Rocha S."/>
            <person name="Fowler G."/>
            <person name="Garner T.T."/>
            <person name="Garnes J."/>
            <person name="Gnirke A."/>
            <person name="Hawes A."/>
            <person name="Hernandez J."/>
            <person name="Hines S."/>
            <person name="Holder M."/>
            <person name="Hume J."/>
            <person name="Jhangiani S.N."/>
            <person name="Joshi V."/>
            <person name="Khan Z.M."/>
            <person name="Jackson L."/>
            <person name="Kovar C."/>
            <person name="Kowis A."/>
            <person name="Lee S."/>
            <person name="Lewis L.R."/>
            <person name="Margolis J."/>
            <person name="Morgan M."/>
            <person name="Nazareth L.V."/>
            <person name="Nguyen N."/>
            <person name="Okwuonu G."/>
            <person name="Parker D."/>
            <person name="Richards S."/>
            <person name="Ruiz S.J."/>
            <person name="Santibanez J."/>
            <person name="Savard J."/>
            <person name="Scherer S.E."/>
            <person name="Schneider B."/>
            <person name="Sodergren E."/>
            <person name="Tautz D."/>
            <person name="Vattahil S."/>
            <person name="Villasana D."/>
            <person name="White C.S."/>
            <person name="Wright R."/>
            <person name="Park Y."/>
            <person name="Beeman R.W."/>
            <person name="Lord J."/>
            <person name="Oppert B."/>
            <person name="Lorenzen M."/>
            <person name="Brown S."/>
            <person name="Wang L."/>
            <person name="Savard J."/>
            <person name="Tautz D."/>
            <person name="Richards S."/>
            <person name="Weinstock G."/>
            <person name="Gibbs R.A."/>
            <person name="Liu Y."/>
            <person name="Worley K."/>
            <person name="Weinstock G."/>
            <person name="Elsik C.G."/>
            <person name="Reese J.T."/>
            <person name="Elhaik E."/>
            <person name="Landan G."/>
            <person name="Graur D."/>
            <person name="Arensburger P."/>
            <person name="Atkinson P."/>
            <person name="Beeman R.W."/>
            <person name="Beidler J."/>
            <person name="Brown S.J."/>
            <person name="Demuth J.P."/>
            <person name="Drury D.W."/>
            <person name="Du Y.Z."/>
            <person name="Fujiwara H."/>
            <person name="Lorenzen M."/>
            <person name="Maselli V."/>
            <person name="Osanai M."/>
            <person name="Park Y."/>
            <person name="Robertson H.M."/>
            <person name="Tu Z."/>
            <person name="Wang J.J."/>
            <person name="Wang S."/>
            <person name="Richards S."/>
            <person name="Song H."/>
            <person name="Zhang L."/>
            <person name="Sodergren E."/>
            <person name="Werner D."/>
            <person name="Stanke M."/>
            <person name="Morgenstern B."/>
            <person name="Solovyev V."/>
            <person name="Kosarev P."/>
            <person name="Brown G."/>
            <person name="Chen H.C."/>
            <person name="Ermolaeva O."/>
            <person name="Hlavina W."/>
            <person name="Kapustin Y."/>
            <person name="Kiryutin B."/>
            <person name="Kitts P."/>
            <person name="Maglott D."/>
            <person name="Pruitt K."/>
            <person name="Sapojnikov V."/>
            <person name="Souvorov A."/>
            <person name="Mackey A.J."/>
            <person name="Waterhouse R.M."/>
            <person name="Wyder S."/>
            <person name="Zdobnov E.M."/>
            <person name="Zdobnov E.M."/>
            <person name="Wyder S."/>
            <person name="Kriventseva E.V."/>
            <person name="Kadowaki T."/>
            <person name="Bork P."/>
            <person name="Aranda M."/>
            <person name="Bao R."/>
            <person name="Beermann A."/>
            <person name="Berns N."/>
            <person name="Bolognesi R."/>
            <person name="Bonneton F."/>
            <person name="Bopp D."/>
            <person name="Brown S.J."/>
            <person name="Bucher G."/>
            <person name="Butts T."/>
            <person name="Chaumot A."/>
            <person name="Denell R.E."/>
            <person name="Ferrier D.E."/>
            <person name="Friedrich M."/>
            <person name="Gordon C.M."/>
            <person name="Jindra M."/>
            <person name="Klingler M."/>
            <person name="Lan Q."/>
            <person name="Lattorff H.M."/>
            <person name="Laudet V."/>
            <person name="von Levetsow C."/>
            <person name="Liu Z."/>
            <person name="Lutz R."/>
            <person name="Lynch J.A."/>
            <person name="da Fonseca R.N."/>
            <person name="Posnien N."/>
            <person name="Reuter R."/>
            <person name="Roth S."/>
            <person name="Savard J."/>
            <person name="Schinko J.B."/>
            <person name="Schmitt C."/>
            <person name="Schoppmeier M."/>
            <person name="Schroder R."/>
            <person name="Shippy T.D."/>
            <person name="Simonnet F."/>
            <person name="Marques-Souza H."/>
            <person name="Tautz D."/>
            <person name="Tomoyasu Y."/>
            <person name="Trauner J."/>
            <person name="Van der Zee M."/>
            <person name="Vervoort M."/>
            <person name="Wittkopp N."/>
            <person name="Wimmer E.A."/>
            <person name="Yang X."/>
            <person name="Jones A.K."/>
            <person name="Sattelle D.B."/>
            <person name="Ebert P.R."/>
            <person name="Nelson D."/>
            <person name="Scott J.G."/>
            <person name="Beeman R.W."/>
            <person name="Muthukrishnan S."/>
            <person name="Kramer K.J."/>
            <person name="Arakane Y."/>
            <person name="Beeman R.W."/>
            <person name="Zhu Q."/>
            <person name="Hogenkamp D."/>
            <person name="Dixit R."/>
            <person name="Oppert B."/>
            <person name="Jiang H."/>
            <person name="Zou Z."/>
            <person name="Marshall J."/>
            <person name="Elpidina E."/>
            <person name="Vinokurov K."/>
            <person name="Oppert C."/>
            <person name="Zou Z."/>
            <person name="Evans J."/>
            <person name="Lu Z."/>
            <person name="Zhao P."/>
            <person name="Sumathipala N."/>
            <person name="Altincicek B."/>
            <person name="Vilcinskas A."/>
            <person name="Williams M."/>
            <person name="Hultmark D."/>
            <person name="Hetru C."/>
            <person name="Jiang H."/>
            <person name="Grimmelikhuijzen C.J."/>
            <person name="Hauser F."/>
            <person name="Cazzamali G."/>
            <person name="Williamson M."/>
            <person name="Park Y."/>
            <person name="Li B."/>
            <person name="Tanaka Y."/>
            <person name="Predel R."/>
            <person name="Neupert S."/>
            <person name="Schachtner J."/>
            <person name="Verleyen P."/>
            <person name="Raible F."/>
            <person name="Bork P."/>
            <person name="Friedrich M."/>
            <person name="Walden K.K."/>
            <person name="Robertson H.M."/>
            <person name="Angeli S."/>
            <person name="Foret S."/>
            <person name="Bucher G."/>
            <person name="Schuetz S."/>
            <person name="Maleszka R."/>
            <person name="Wimmer E.A."/>
            <person name="Beeman R.W."/>
            <person name="Lorenzen M."/>
            <person name="Tomoyasu Y."/>
            <person name="Miller S.C."/>
            <person name="Grossmann D."/>
            <person name="Bucher G."/>
        </authorList>
    </citation>
    <scope>NUCLEOTIDE SEQUENCE [LARGE SCALE GENOMIC DNA]</scope>
    <source>
        <strain evidence="10 11">Georgia GA2</strain>
    </source>
</reference>
<dbReference type="Gene3D" id="3.20.20.80">
    <property type="entry name" value="Glycosidases"/>
    <property type="match status" value="1"/>
</dbReference>
<dbReference type="EMBL" id="DQ659253">
    <property type="protein sequence ID" value="ABG47451.1"/>
    <property type="molecule type" value="mRNA"/>
</dbReference>
<comment type="subcellular location">
    <subcellularLocation>
        <location evidence="1">Secreted</location>
    </subcellularLocation>
</comment>
<reference evidence="10" key="4">
    <citation type="submission" date="2014-11" db="EMBL/GenBank/DDBJ databases">
        <title>Tools and pipelines for BioNano data: molecule assembly pipeline and FASTA super scaffolding tool.</title>
        <authorList>
            <person name="Shelton J.M."/>
            <person name="Herndon N."/>
            <person name="Coleman C."/>
            <person name="Lu N."/>
            <person name="Brown S.J."/>
        </authorList>
    </citation>
    <scope>NUCLEOTIDE SEQUENCE</scope>
    <source>
        <strain evidence="10">Georgia GA2</strain>
    </source>
</reference>
<evidence type="ECO:0000256" key="2">
    <source>
        <dbReference type="ARBA" id="ARBA00006606"/>
    </source>
</evidence>
<dbReference type="SMR" id="Q0Z936"/>
<dbReference type="CAZy" id="GH18">
    <property type="family name" value="Glycoside Hydrolase Family 18"/>
</dbReference>
<evidence type="ECO:0000256" key="5">
    <source>
        <dbReference type="ARBA" id="ARBA00023157"/>
    </source>
</evidence>
<dbReference type="InParanoid" id="Q0Z936"/>